<proteinExistence type="inferred from homology"/>
<dbReference type="SUPFAM" id="SSF51366">
    <property type="entry name" value="Ribulose-phoshate binding barrel"/>
    <property type="match status" value="1"/>
</dbReference>
<dbReference type="Proteomes" id="UP000011688">
    <property type="component" value="Unassembled WGS sequence"/>
</dbReference>
<dbReference type="PANTHER" id="PTHR42894">
    <property type="entry name" value="N-(5'-PHOSPHORIBOSYL)ANTHRANILATE ISOMERASE"/>
    <property type="match status" value="1"/>
</dbReference>
<dbReference type="PANTHER" id="PTHR42894:SF1">
    <property type="entry name" value="N-(5'-PHOSPHORIBOSYL)ANTHRANILATE ISOMERASE"/>
    <property type="match status" value="1"/>
</dbReference>
<dbReference type="EMBL" id="AOIB01000039">
    <property type="protein sequence ID" value="ELY53935.1"/>
    <property type="molecule type" value="Genomic_DNA"/>
</dbReference>
<dbReference type="InterPro" id="IPR013785">
    <property type="entry name" value="Aldolase_TIM"/>
</dbReference>
<comment type="catalytic activity">
    <reaction evidence="1 8">
        <text>N-(5-phospho-beta-D-ribosyl)anthranilate = 1-(2-carboxyphenylamino)-1-deoxy-D-ribulose 5-phosphate</text>
        <dbReference type="Rhea" id="RHEA:21540"/>
        <dbReference type="ChEBI" id="CHEBI:18277"/>
        <dbReference type="ChEBI" id="CHEBI:58613"/>
        <dbReference type="EC" id="5.3.1.24"/>
    </reaction>
</comment>
<dbReference type="GO" id="GO:0000162">
    <property type="term" value="P:L-tryptophan biosynthetic process"/>
    <property type="evidence" value="ECO:0007669"/>
    <property type="project" value="UniProtKB-UniRule"/>
</dbReference>
<reference evidence="10 11" key="1">
    <citation type="journal article" date="2014" name="PLoS Genet.">
        <title>Phylogenetically driven sequencing of extremely halophilic archaea reveals strategies for static and dynamic osmo-response.</title>
        <authorList>
            <person name="Becker E.A."/>
            <person name="Seitzer P.M."/>
            <person name="Tritt A."/>
            <person name="Larsen D."/>
            <person name="Krusor M."/>
            <person name="Yao A.I."/>
            <person name="Wu D."/>
            <person name="Madern D."/>
            <person name="Eisen J.A."/>
            <person name="Darling A.E."/>
            <person name="Facciotti M.T."/>
        </authorList>
    </citation>
    <scope>NUCLEOTIDE SEQUENCE [LARGE SCALE GENOMIC DNA]</scope>
    <source>
        <strain evidence="10 11">DSM 10524</strain>
    </source>
</reference>
<feature type="domain" description="N-(5'phosphoribosyl) anthranilate isomerase (PRAI)" evidence="9">
    <location>
        <begin position="5"/>
        <end position="207"/>
    </location>
</feature>
<dbReference type="GO" id="GO:0004640">
    <property type="term" value="F:phosphoribosylanthranilate isomerase activity"/>
    <property type="evidence" value="ECO:0007669"/>
    <property type="project" value="UniProtKB-UniRule"/>
</dbReference>
<evidence type="ECO:0000256" key="7">
    <source>
        <dbReference type="ARBA" id="ARBA00023235"/>
    </source>
</evidence>
<dbReference type="RefSeq" id="WP_005559727.1">
    <property type="nucleotide sequence ID" value="NZ_AOIB01000039.1"/>
</dbReference>
<evidence type="ECO:0000313" key="10">
    <source>
        <dbReference type="EMBL" id="ELY53935.1"/>
    </source>
</evidence>
<organism evidence="10 11">
    <name type="scientific">Natronococcus amylolyticus DSM 10524</name>
    <dbReference type="NCBI Taxonomy" id="1227497"/>
    <lineage>
        <taxon>Archaea</taxon>
        <taxon>Methanobacteriati</taxon>
        <taxon>Methanobacteriota</taxon>
        <taxon>Stenosarchaea group</taxon>
        <taxon>Halobacteria</taxon>
        <taxon>Halobacteriales</taxon>
        <taxon>Natrialbaceae</taxon>
        <taxon>Natronococcus</taxon>
    </lineage>
</organism>
<keyword evidence="4 8" id="KW-0028">Amino-acid biosynthesis</keyword>
<dbReference type="UniPathway" id="UPA00035">
    <property type="reaction ID" value="UER00042"/>
</dbReference>
<dbReference type="eggNOG" id="arCOG01983">
    <property type="taxonomic scope" value="Archaea"/>
</dbReference>
<comment type="caution">
    <text evidence="10">The sequence shown here is derived from an EMBL/GenBank/DDBJ whole genome shotgun (WGS) entry which is preliminary data.</text>
</comment>
<dbReference type="Pfam" id="PF00697">
    <property type="entry name" value="PRAI"/>
    <property type="match status" value="1"/>
</dbReference>
<evidence type="ECO:0000313" key="11">
    <source>
        <dbReference type="Proteomes" id="UP000011688"/>
    </source>
</evidence>
<dbReference type="InterPro" id="IPR001240">
    <property type="entry name" value="PRAI_dom"/>
</dbReference>
<evidence type="ECO:0000256" key="1">
    <source>
        <dbReference type="ARBA" id="ARBA00001164"/>
    </source>
</evidence>
<dbReference type="InterPro" id="IPR044643">
    <property type="entry name" value="TrpF_fam"/>
</dbReference>
<evidence type="ECO:0000256" key="4">
    <source>
        <dbReference type="ARBA" id="ARBA00022605"/>
    </source>
</evidence>
<name>L9WWU0_9EURY</name>
<dbReference type="OrthoDB" id="27513at2157"/>
<evidence type="ECO:0000256" key="2">
    <source>
        <dbReference type="ARBA" id="ARBA00004664"/>
    </source>
</evidence>
<comment type="similarity">
    <text evidence="3 8">Belongs to the TrpF family.</text>
</comment>
<dbReference type="STRING" id="1227497.C491_20702"/>
<protein>
    <recommendedName>
        <fullName evidence="8">N-(5'-phosphoribosyl)anthranilate isomerase</fullName>
        <shortName evidence="8">PRAI</shortName>
        <ecNumber evidence="8">5.3.1.24</ecNumber>
    </recommendedName>
</protein>
<accession>L9WWU0</accession>
<evidence type="ECO:0000256" key="6">
    <source>
        <dbReference type="ARBA" id="ARBA00023141"/>
    </source>
</evidence>
<keyword evidence="6 8" id="KW-0057">Aromatic amino acid biosynthesis</keyword>
<dbReference type="Gene3D" id="3.20.20.70">
    <property type="entry name" value="Aldolase class I"/>
    <property type="match status" value="1"/>
</dbReference>
<comment type="pathway">
    <text evidence="2 8">Amino-acid biosynthesis; L-tryptophan biosynthesis; L-tryptophan from chorismate: step 3/5.</text>
</comment>
<dbReference type="CDD" id="cd00405">
    <property type="entry name" value="PRAI"/>
    <property type="match status" value="1"/>
</dbReference>
<sequence>MTRVKACGTTCEDDLEAAVEAGADAVGLIAEVPVDTHREISPKRARSLAAAAPPFVTTVLVTMPETPAEAIGLVERVRPDAVQLHGTLEPDGVASVREAVDATVLVVLEAGETDAATAEAYDAVADGLLVDTPAVDGGGGTGETHNWEVTRELAAGLDSPLVLAGGLTPENVADAVRAVEPFAVDVASGIENAEGRTDPGAVRTFVERAKNVNVPIPRS</sequence>
<dbReference type="PATRIC" id="fig|1227497.3.peg.4249"/>
<keyword evidence="11" id="KW-1185">Reference proteome</keyword>
<dbReference type="InterPro" id="IPR011060">
    <property type="entry name" value="RibuloseP-bd_barrel"/>
</dbReference>
<evidence type="ECO:0000259" key="9">
    <source>
        <dbReference type="Pfam" id="PF00697"/>
    </source>
</evidence>
<evidence type="ECO:0000256" key="8">
    <source>
        <dbReference type="HAMAP-Rule" id="MF_00135"/>
    </source>
</evidence>
<evidence type="ECO:0000256" key="5">
    <source>
        <dbReference type="ARBA" id="ARBA00022822"/>
    </source>
</evidence>
<dbReference type="AlphaFoldDB" id="L9WWU0"/>
<evidence type="ECO:0000256" key="3">
    <source>
        <dbReference type="ARBA" id="ARBA00007571"/>
    </source>
</evidence>
<keyword evidence="7 8" id="KW-0413">Isomerase</keyword>
<keyword evidence="5 8" id="KW-0822">Tryptophan biosynthesis</keyword>
<dbReference type="EC" id="5.3.1.24" evidence="8"/>
<dbReference type="HAMAP" id="MF_00135">
    <property type="entry name" value="PRAI"/>
    <property type="match status" value="1"/>
</dbReference>
<gene>
    <name evidence="8" type="primary">trpF</name>
    <name evidence="10" type="ORF">C491_20702</name>
</gene>